<name>A0ABN0NJT9_9GAMM</name>
<proteinExistence type="predicted"/>
<organism evidence="1 2">
    <name type="scientific">Pseudoalteromonas undina</name>
    <dbReference type="NCBI Taxonomy" id="43660"/>
    <lineage>
        <taxon>Bacteria</taxon>
        <taxon>Pseudomonadati</taxon>
        <taxon>Pseudomonadota</taxon>
        <taxon>Gammaproteobacteria</taxon>
        <taxon>Alteromonadales</taxon>
        <taxon>Pseudoalteromonadaceae</taxon>
        <taxon>Pseudoalteromonas</taxon>
    </lineage>
</organism>
<evidence type="ECO:0000313" key="1">
    <source>
        <dbReference type="EMBL" id="ERG61783.1"/>
    </source>
</evidence>
<protein>
    <submittedName>
        <fullName evidence="1">Uncharacterized protein</fullName>
    </submittedName>
</protein>
<comment type="caution">
    <text evidence="1">The sequence shown here is derived from an EMBL/GenBank/DDBJ whole genome shotgun (WGS) entry which is preliminary data.</text>
</comment>
<evidence type="ECO:0000313" key="2">
    <source>
        <dbReference type="Proteomes" id="UP000016534"/>
    </source>
</evidence>
<reference evidence="1" key="1">
    <citation type="journal article" date="2012" name="J. Bacteriol.">
        <title>Genome sequences of type strains of seven species of the marine bacterium Pseudoalteromonas.</title>
        <authorList>
            <person name="Xie B.B."/>
            <person name="Shu Y.L."/>
            <person name="Qin Q.L."/>
            <person name="Rong J.C."/>
            <person name="Zhang X.Y."/>
            <person name="Chen X.L."/>
            <person name="Shi M."/>
            <person name="He H.L."/>
            <person name="Zhou B.C."/>
            <person name="Zhang Y.Z."/>
        </authorList>
    </citation>
    <scope>NUCLEOTIDE SEQUENCE [LARGE SCALE GENOMIC DNA]</scope>
    <source>
        <strain evidence="1">NCIMB 2128</strain>
    </source>
</reference>
<reference evidence="1" key="2">
    <citation type="submission" date="2013-04" db="EMBL/GenBank/DDBJ databases">
        <title>Genome sequence of Pseudoalteromonas undina.</title>
        <authorList>
            <person name="Xie B.-B."/>
            <person name="Rong J.-C."/>
            <person name="Qin Q.-L."/>
            <person name="Shu Y.-L."/>
            <person name="Zhang Y.-Z."/>
        </authorList>
    </citation>
    <scope>NUCLEOTIDE SEQUENCE</scope>
    <source>
        <strain evidence="1">NCIMB 2128</strain>
    </source>
</reference>
<accession>A0ABN0NJT9</accession>
<gene>
    <name evidence="1" type="ORF">PUND_04774</name>
</gene>
<keyword evidence="2" id="KW-1185">Reference proteome</keyword>
<sequence length="147" mass="16939">MKIEDIKIKIESSEFYKNNDIKQLIKLVIDLYESYRIENTILENDGDMLLFQCGEDSLSKDYFIVDITRQIIPDLDDIDEATDAMQQLSTTFKFLPSEAAFALSTTSQWCSALNEVDSLRAFIENSDAFQWAIKNDVVKVDIELSYI</sequence>
<dbReference type="EMBL" id="AHCF02000009">
    <property type="protein sequence ID" value="ERG61783.1"/>
    <property type="molecule type" value="Genomic_DNA"/>
</dbReference>
<dbReference type="Proteomes" id="UP000016534">
    <property type="component" value="Unassembled WGS sequence"/>
</dbReference>